<keyword evidence="2" id="KW-1185">Reference proteome</keyword>
<dbReference type="AlphaFoldDB" id="A0A078AJR6"/>
<evidence type="ECO:0000313" key="2">
    <source>
        <dbReference type="Proteomes" id="UP000039865"/>
    </source>
</evidence>
<dbReference type="EMBL" id="CCKQ01009561">
    <property type="protein sequence ID" value="CDW81053.1"/>
    <property type="molecule type" value="Genomic_DNA"/>
</dbReference>
<reference evidence="1 2" key="1">
    <citation type="submission" date="2014-06" db="EMBL/GenBank/DDBJ databases">
        <authorList>
            <person name="Swart Estienne"/>
        </authorList>
    </citation>
    <scope>NUCLEOTIDE SEQUENCE [LARGE SCALE GENOMIC DNA]</scope>
    <source>
        <strain evidence="1 2">130c</strain>
    </source>
</reference>
<dbReference type="Proteomes" id="UP000039865">
    <property type="component" value="Unassembled WGS sequence"/>
</dbReference>
<sequence length="287" mass="33824">MQEDQFILDETIIQELTCTGRGRFSSFFGEESTRDFSCSDFRQSSSIAQLTQKEVEPISFEANERNDVSEFQIYPTNSLSFNSNQFTLFNDEEKLEKEDATSQIKVHNEQSKIQQRLLELMNRLKSKINNIDVLLIPNSISQMTPMLFEELNEKDKILVTQIIKDDIDFSILELLIKDGTINNYETFEYSMTRMVTQRTTKLYKMFSNFKGDYENLLLSMRNTLVNKIAKLIVQKHDKRMIIENVRQNANGDYSFKVRMHEREKKPVSLMSLDINRLLDIYRRLDKL</sequence>
<name>A0A078AJR6_STYLE</name>
<accession>A0A078AJR6</accession>
<proteinExistence type="predicted"/>
<gene>
    <name evidence="1" type="primary">Contig16480.g17544</name>
    <name evidence="1" type="ORF">STYLEM_10061</name>
</gene>
<dbReference type="InParanoid" id="A0A078AJR6"/>
<organism evidence="1 2">
    <name type="scientific">Stylonychia lemnae</name>
    <name type="common">Ciliate</name>
    <dbReference type="NCBI Taxonomy" id="5949"/>
    <lineage>
        <taxon>Eukaryota</taxon>
        <taxon>Sar</taxon>
        <taxon>Alveolata</taxon>
        <taxon>Ciliophora</taxon>
        <taxon>Intramacronucleata</taxon>
        <taxon>Spirotrichea</taxon>
        <taxon>Stichotrichia</taxon>
        <taxon>Sporadotrichida</taxon>
        <taxon>Oxytrichidae</taxon>
        <taxon>Stylonychinae</taxon>
        <taxon>Stylonychia</taxon>
    </lineage>
</organism>
<evidence type="ECO:0000313" key="1">
    <source>
        <dbReference type="EMBL" id="CDW81053.1"/>
    </source>
</evidence>
<protein>
    <submittedName>
        <fullName evidence="1">Uncharacterized protein</fullName>
    </submittedName>
</protein>